<dbReference type="Gramene" id="OE9A023459T1">
    <property type="protein sequence ID" value="OE9A023459C1"/>
    <property type="gene ID" value="OE9A023459"/>
</dbReference>
<evidence type="ECO:0000313" key="2">
    <source>
        <dbReference type="EMBL" id="CAA3030777.1"/>
    </source>
</evidence>
<organism evidence="2 3">
    <name type="scientific">Olea europaea subsp. europaea</name>
    <dbReference type="NCBI Taxonomy" id="158383"/>
    <lineage>
        <taxon>Eukaryota</taxon>
        <taxon>Viridiplantae</taxon>
        <taxon>Streptophyta</taxon>
        <taxon>Embryophyta</taxon>
        <taxon>Tracheophyta</taxon>
        <taxon>Spermatophyta</taxon>
        <taxon>Magnoliopsida</taxon>
        <taxon>eudicotyledons</taxon>
        <taxon>Gunneridae</taxon>
        <taxon>Pentapetalae</taxon>
        <taxon>asterids</taxon>
        <taxon>lamiids</taxon>
        <taxon>Lamiales</taxon>
        <taxon>Oleaceae</taxon>
        <taxon>Oleeae</taxon>
        <taxon>Olea</taxon>
    </lineage>
</organism>
<comment type="caution">
    <text evidence="2">The sequence shown here is derived from an EMBL/GenBank/DDBJ whole genome shotgun (WGS) entry which is preliminary data.</text>
</comment>
<proteinExistence type="predicted"/>
<gene>
    <name evidence="2" type="ORF">OLEA9_A023459</name>
</gene>
<protein>
    <submittedName>
        <fullName evidence="2">Uncharacterized protein</fullName>
    </submittedName>
</protein>
<dbReference type="EMBL" id="CACTIH010009392">
    <property type="protein sequence ID" value="CAA3030777.1"/>
    <property type="molecule type" value="Genomic_DNA"/>
</dbReference>
<sequence length="84" mass="9290">MEGETEQQPSETEKLTDPLVEGIAVDVISVDDEGEERESTGGGGMGRVRGPWSPEEDVILSRLIFISHVCRVYYAKAKSYALKF</sequence>
<feature type="region of interest" description="Disordered" evidence="1">
    <location>
        <begin position="30"/>
        <end position="51"/>
    </location>
</feature>
<name>A0A8S0VAY2_OLEEU</name>
<evidence type="ECO:0000313" key="3">
    <source>
        <dbReference type="Proteomes" id="UP000594638"/>
    </source>
</evidence>
<evidence type="ECO:0000256" key="1">
    <source>
        <dbReference type="SAM" id="MobiDB-lite"/>
    </source>
</evidence>
<keyword evidence="3" id="KW-1185">Reference proteome</keyword>
<dbReference type="AlphaFoldDB" id="A0A8S0VAY2"/>
<accession>A0A8S0VAY2</accession>
<dbReference type="Proteomes" id="UP000594638">
    <property type="component" value="Unassembled WGS sequence"/>
</dbReference>
<reference evidence="2 3" key="1">
    <citation type="submission" date="2019-12" db="EMBL/GenBank/DDBJ databases">
        <authorList>
            <person name="Alioto T."/>
            <person name="Alioto T."/>
            <person name="Gomez Garrido J."/>
        </authorList>
    </citation>
    <scope>NUCLEOTIDE SEQUENCE [LARGE SCALE GENOMIC DNA]</scope>
</reference>